<proteinExistence type="predicted"/>
<evidence type="ECO:0008006" key="3">
    <source>
        <dbReference type="Google" id="ProtNLM"/>
    </source>
</evidence>
<evidence type="ECO:0000313" key="2">
    <source>
        <dbReference type="Proteomes" id="UP001597100"/>
    </source>
</evidence>
<name>A0ABW3IB27_9FLAO</name>
<keyword evidence="2" id="KW-1185">Reference proteome</keyword>
<organism evidence="1 2">
    <name type="scientific">Salinimicrobium gaetbulicola</name>
    <dbReference type="NCBI Taxonomy" id="999702"/>
    <lineage>
        <taxon>Bacteria</taxon>
        <taxon>Pseudomonadati</taxon>
        <taxon>Bacteroidota</taxon>
        <taxon>Flavobacteriia</taxon>
        <taxon>Flavobacteriales</taxon>
        <taxon>Flavobacteriaceae</taxon>
        <taxon>Salinimicrobium</taxon>
    </lineage>
</organism>
<accession>A0ABW3IB27</accession>
<comment type="caution">
    <text evidence="1">The sequence shown here is derived from an EMBL/GenBank/DDBJ whole genome shotgun (WGS) entry which is preliminary data.</text>
</comment>
<dbReference type="EMBL" id="JBHTJP010000002">
    <property type="protein sequence ID" value="MFD0975329.1"/>
    <property type="molecule type" value="Genomic_DNA"/>
</dbReference>
<dbReference type="Proteomes" id="UP001597100">
    <property type="component" value="Unassembled WGS sequence"/>
</dbReference>
<reference evidence="2" key="1">
    <citation type="journal article" date="2019" name="Int. J. Syst. Evol. Microbiol.">
        <title>The Global Catalogue of Microorganisms (GCM) 10K type strain sequencing project: providing services to taxonomists for standard genome sequencing and annotation.</title>
        <authorList>
            <consortium name="The Broad Institute Genomics Platform"/>
            <consortium name="The Broad Institute Genome Sequencing Center for Infectious Disease"/>
            <person name="Wu L."/>
            <person name="Ma J."/>
        </authorList>
    </citation>
    <scope>NUCLEOTIDE SEQUENCE [LARGE SCALE GENOMIC DNA]</scope>
    <source>
        <strain evidence="2">CCUG 60898</strain>
    </source>
</reference>
<evidence type="ECO:0000313" key="1">
    <source>
        <dbReference type="EMBL" id="MFD0975329.1"/>
    </source>
</evidence>
<gene>
    <name evidence="1" type="ORF">ACFQ1G_00860</name>
</gene>
<dbReference type="RefSeq" id="WP_380736340.1">
    <property type="nucleotide sequence ID" value="NZ_JBHTJP010000002.1"/>
</dbReference>
<sequence length="72" mass="7541">MKKRLLTGWTFTRGAYLAIGVLVLAQAFSAGQWWGVALGSYVSLMGLFGFGCAGGNCPGGSCEVEPDADHKN</sequence>
<protein>
    <recommendedName>
        <fullName evidence="3">DUF2892 family protein</fullName>
    </recommendedName>
</protein>